<dbReference type="AlphaFoldDB" id="A0A401SYV3"/>
<protein>
    <submittedName>
        <fullName evidence="3">Uncharacterized protein</fullName>
    </submittedName>
</protein>
<accession>A0A401SYV3</accession>
<feature type="compositionally biased region" description="Basic and acidic residues" evidence="2">
    <location>
        <begin position="1"/>
        <end position="28"/>
    </location>
</feature>
<keyword evidence="1" id="KW-0175">Coiled coil</keyword>
<proteinExistence type="predicted"/>
<dbReference type="Proteomes" id="UP000287033">
    <property type="component" value="Unassembled WGS sequence"/>
</dbReference>
<dbReference type="OrthoDB" id="9882837at2759"/>
<organism evidence="3 4">
    <name type="scientific">Chiloscyllium punctatum</name>
    <name type="common">Brownbanded bambooshark</name>
    <name type="synonym">Hemiscyllium punctatum</name>
    <dbReference type="NCBI Taxonomy" id="137246"/>
    <lineage>
        <taxon>Eukaryota</taxon>
        <taxon>Metazoa</taxon>
        <taxon>Chordata</taxon>
        <taxon>Craniata</taxon>
        <taxon>Vertebrata</taxon>
        <taxon>Chondrichthyes</taxon>
        <taxon>Elasmobranchii</taxon>
        <taxon>Galeomorphii</taxon>
        <taxon>Galeoidea</taxon>
        <taxon>Orectolobiformes</taxon>
        <taxon>Hemiscylliidae</taxon>
        <taxon>Chiloscyllium</taxon>
    </lineage>
</organism>
<evidence type="ECO:0000313" key="3">
    <source>
        <dbReference type="EMBL" id="GCC35496.1"/>
    </source>
</evidence>
<feature type="coiled-coil region" evidence="1">
    <location>
        <begin position="36"/>
        <end position="70"/>
    </location>
</feature>
<dbReference type="PANTHER" id="PTHR35979">
    <property type="entry name" value="SINGLE-PASS MEMBRANE AND COILED-COIL DOMAIN-CONTAINING PROTEIN 1"/>
    <property type="match status" value="1"/>
</dbReference>
<evidence type="ECO:0000256" key="2">
    <source>
        <dbReference type="SAM" id="MobiDB-lite"/>
    </source>
</evidence>
<dbReference type="EMBL" id="BEZZ01000710">
    <property type="protein sequence ID" value="GCC35496.1"/>
    <property type="molecule type" value="Genomic_DNA"/>
</dbReference>
<gene>
    <name evidence="3" type="ORF">chiPu_0013981</name>
</gene>
<dbReference type="STRING" id="137246.A0A401SYV3"/>
<evidence type="ECO:0000256" key="1">
    <source>
        <dbReference type="SAM" id="Coils"/>
    </source>
</evidence>
<keyword evidence="4" id="KW-1185">Reference proteome</keyword>
<name>A0A401SYV3_CHIPU</name>
<reference evidence="3 4" key="1">
    <citation type="journal article" date="2018" name="Nat. Ecol. Evol.">
        <title>Shark genomes provide insights into elasmobranch evolution and the origin of vertebrates.</title>
        <authorList>
            <person name="Hara Y"/>
            <person name="Yamaguchi K"/>
            <person name="Onimaru K"/>
            <person name="Kadota M"/>
            <person name="Koyanagi M"/>
            <person name="Keeley SD"/>
            <person name="Tatsumi K"/>
            <person name="Tanaka K"/>
            <person name="Motone F"/>
            <person name="Kageyama Y"/>
            <person name="Nozu R"/>
            <person name="Adachi N"/>
            <person name="Nishimura O"/>
            <person name="Nakagawa R"/>
            <person name="Tanegashima C"/>
            <person name="Kiyatake I"/>
            <person name="Matsumoto R"/>
            <person name="Murakumo K"/>
            <person name="Nishida K"/>
            <person name="Terakita A"/>
            <person name="Kuratani S"/>
            <person name="Sato K"/>
            <person name="Hyodo S Kuraku.S."/>
        </authorList>
    </citation>
    <scope>NUCLEOTIDE SEQUENCE [LARGE SCALE GENOMIC DNA]</scope>
</reference>
<dbReference type="InterPro" id="IPR027875">
    <property type="entry name" value="DUF4547"/>
</dbReference>
<dbReference type="Pfam" id="PF15080">
    <property type="entry name" value="DUF4547"/>
    <property type="match status" value="1"/>
</dbReference>
<sequence length="243" mass="28505">MNRRPVKSERRRVNSQERTDPPERRELKAPPQKVSSELLRHRIDRLEKRIEELKAEYQKLDQNAKQLIQSFEPNCEHIAKEAGEDELWSSLVEDRFTHVEANIFFSYVVDILQSLHLRVLEKQPGFASFLPTLSSILRRKIWDTELEATWTSVLSEFGLNESDIKALCAFFVTYCKDAEYYPLIERKRYSLNIKEVLDRAVPSRILHHCLLHLVQLADKESSMMATDQQQVNTASTRNKPRPK</sequence>
<dbReference type="OMA" id="FMITNMV"/>
<feature type="region of interest" description="Disordered" evidence="2">
    <location>
        <begin position="1"/>
        <end position="33"/>
    </location>
</feature>
<comment type="caution">
    <text evidence="3">The sequence shown here is derived from an EMBL/GenBank/DDBJ whole genome shotgun (WGS) entry which is preliminary data.</text>
</comment>
<evidence type="ECO:0000313" key="4">
    <source>
        <dbReference type="Proteomes" id="UP000287033"/>
    </source>
</evidence>
<dbReference type="PANTHER" id="PTHR35979:SF1">
    <property type="entry name" value="SINGLE-PASS MEMBRANE AND COILED-COIL DOMAIN-CONTAINING PROTEIN 1"/>
    <property type="match status" value="1"/>
</dbReference>